<evidence type="ECO:0000256" key="11">
    <source>
        <dbReference type="PIRSR" id="PIRSR602481-1"/>
    </source>
</evidence>
<keyword evidence="9" id="KW-0238">DNA-binding</keyword>
<dbReference type="PANTHER" id="PTHR33202:SF18">
    <property type="entry name" value="TRANSCRIPTIONAL REGULATOR FURA"/>
    <property type="match status" value="1"/>
</dbReference>
<dbReference type="Proteomes" id="UP000542210">
    <property type="component" value="Unassembled WGS sequence"/>
</dbReference>
<dbReference type="InterPro" id="IPR043135">
    <property type="entry name" value="Fur_C"/>
</dbReference>
<evidence type="ECO:0000313" key="13">
    <source>
        <dbReference type="Proteomes" id="UP000542210"/>
    </source>
</evidence>
<keyword evidence="13" id="KW-1185">Reference proteome</keyword>
<feature type="binding site" evidence="11">
    <location>
        <position position="139"/>
    </location>
    <ligand>
        <name>Zn(2+)</name>
        <dbReference type="ChEBI" id="CHEBI:29105"/>
    </ligand>
</feature>
<accession>A0A7W7G7Q8</accession>
<dbReference type="RefSeq" id="WP_184879600.1">
    <property type="nucleotide sequence ID" value="NZ_BOOV01000017.1"/>
</dbReference>
<comment type="similarity">
    <text evidence="2">Belongs to the Fur family.</text>
</comment>
<dbReference type="Gene3D" id="3.30.1490.190">
    <property type="match status" value="1"/>
</dbReference>
<dbReference type="InterPro" id="IPR036388">
    <property type="entry name" value="WH-like_DNA-bd_sf"/>
</dbReference>
<dbReference type="InterPro" id="IPR002481">
    <property type="entry name" value="FUR"/>
</dbReference>
<evidence type="ECO:0000256" key="8">
    <source>
        <dbReference type="ARBA" id="ARBA00023015"/>
    </source>
</evidence>
<evidence type="ECO:0000256" key="4">
    <source>
        <dbReference type="ARBA" id="ARBA00022491"/>
    </source>
</evidence>
<dbReference type="EMBL" id="JACHND010000001">
    <property type="protein sequence ID" value="MBB4700883.1"/>
    <property type="molecule type" value="Genomic_DNA"/>
</dbReference>
<protein>
    <submittedName>
        <fullName evidence="12">Fur family ferric uptake transcriptional regulator</fullName>
    </submittedName>
</protein>
<keyword evidence="4" id="KW-0678">Repressor</keyword>
<feature type="binding site" evidence="11">
    <location>
        <position position="99"/>
    </location>
    <ligand>
        <name>Zn(2+)</name>
        <dbReference type="ChEBI" id="CHEBI:29105"/>
    </ligand>
</feature>
<evidence type="ECO:0000256" key="7">
    <source>
        <dbReference type="ARBA" id="ARBA00023004"/>
    </source>
</evidence>
<comment type="cofactor">
    <cofactor evidence="11">
        <name>Zn(2+)</name>
        <dbReference type="ChEBI" id="CHEBI:29105"/>
    </cofactor>
    <text evidence="11">Binds 1 zinc ion per subunit.</text>
</comment>
<dbReference type="InterPro" id="IPR036390">
    <property type="entry name" value="WH_DNA-bd_sf"/>
</dbReference>
<evidence type="ECO:0000256" key="10">
    <source>
        <dbReference type="ARBA" id="ARBA00023163"/>
    </source>
</evidence>
<keyword evidence="5 11" id="KW-0479">Metal-binding</keyword>
<dbReference type="Gene3D" id="1.10.10.10">
    <property type="entry name" value="Winged helix-like DNA-binding domain superfamily/Winged helix DNA-binding domain"/>
    <property type="match status" value="1"/>
</dbReference>
<dbReference type="GO" id="GO:0008270">
    <property type="term" value="F:zinc ion binding"/>
    <property type="evidence" value="ECO:0007669"/>
    <property type="project" value="TreeGrafter"/>
</dbReference>
<evidence type="ECO:0000313" key="12">
    <source>
        <dbReference type="EMBL" id="MBB4700883.1"/>
    </source>
</evidence>
<keyword evidence="6 11" id="KW-0862">Zinc</keyword>
<sequence length="146" mass="15306">MSAPKNPTTADELRGVGLRVTAARVALLETVREGDHLGVEALATGVRQRVGHISLQAVYEALQALTTAGLVRRIEPPGSPALFEGRVGDNHHHIVCRTCGLVADVDCAVGHAPCLTASDDHGFAIDEAEVIYWGLCPACSTTTPSS</sequence>
<evidence type="ECO:0000256" key="5">
    <source>
        <dbReference type="ARBA" id="ARBA00022723"/>
    </source>
</evidence>
<dbReference type="Pfam" id="PF01475">
    <property type="entry name" value="FUR"/>
    <property type="match status" value="1"/>
</dbReference>
<dbReference type="GO" id="GO:0003700">
    <property type="term" value="F:DNA-binding transcription factor activity"/>
    <property type="evidence" value="ECO:0007669"/>
    <property type="project" value="InterPro"/>
</dbReference>
<evidence type="ECO:0000256" key="2">
    <source>
        <dbReference type="ARBA" id="ARBA00007957"/>
    </source>
</evidence>
<dbReference type="AlphaFoldDB" id="A0A7W7G7Q8"/>
<dbReference type="GO" id="GO:1900376">
    <property type="term" value="P:regulation of secondary metabolite biosynthetic process"/>
    <property type="evidence" value="ECO:0007669"/>
    <property type="project" value="TreeGrafter"/>
</dbReference>
<keyword evidence="8" id="KW-0805">Transcription regulation</keyword>
<proteinExistence type="inferred from homology"/>
<evidence type="ECO:0000256" key="1">
    <source>
        <dbReference type="ARBA" id="ARBA00004496"/>
    </source>
</evidence>
<name>A0A7W7G7Q8_9ACTN</name>
<dbReference type="GO" id="GO:0005737">
    <property type="term" value="C:cytoplasm"/>
    <property type="evidence" value="ECO:0007669"/>
    <property type="project" value="UniProtKB-SubCell"/>
</dbReference>
<keyword evidence="7" id="KW-0408">Iron</keyword>
<reference evidence="12 13" key="1">
    <citation type="submission" date="2020-08" db="EMBL/GenBank/DDBJ databases">
        <title>Sequencing the genomes of 1000 actinobacteria strains.</title>
        <authorList>
            <person name="Klenk H.-P."/>
        </authorList>
    </citation>
    <scope>NUCLEOTIDE SEQUENCE [LARGE SCALE GENOMIC DNA]</scope>
    <source>
        <strain evidence="12 13">DSM 45784</strain>
    </source>
</reference>
<feature type="binding site" evidence="11">
    <location>
        <position position="96"/>
    </location>
    <ligand>
        <name>Zn(2+)</name>
        <dbReference type="ChEBI" id="CHEBI:29105"/>
    </ligand>
</feature>
<comment type="subcellular location">
    <subcellularLocation>
        <location evidence="1">Cytoplasm</location>
    </subcellularLocation>
</comment>
<comment type="caution">
    <text evidence="12">The sequence shown here is derived from an EMBL/GenBank/DDBJ whole genome shotgun (WGS) entry which is preliminary data.</text>
</comment>
<gene>
    <name evidence="12" type="ORF">BJ982_002427</name>
</gene>
<keyword evidence="3" id="KW-0963">Cytoplasm</keyword>
<dbReference type="PANTHER" id="PTHR33202">
    <property type="entry name" value="ZINC UPTAKE REGULATION PROTEIN"/>
    <property type="match status" value="1"/>
</dbReference>
<dbReference type="GO" id="GO:0045892">
    <property type="term" value="P:negative regulation of DNA-templated transcription"/>
    <property type="evidence" value="ECO:0007669"/>
    <property type="project" value="TreeGrafter"/>
</dbReference>
<feature type="binding site" evidence="11">
    <location>
        <position position="136"/>
    </location>
    <ligand>
        <name>Zn(2+)</name>
        <dbReference type="ChEBI" id="CHEBI:29105"/>
    </ligand>
</feature>
<evidence type="ECO:0000256" key="3">
    <source>
        <dbReference type="ARBA" id="ARBA00022490"/>
    </source>
</evidence>
<dbReference type="GO" id="GO:0000976">
    <property type="term" value="F:transcription cis-regulatory region binding"/>
    <property type="evidence" value="ECO:0007669"/>
    <property type="project" value="TreeGrafter"/>
</dbReference>
<organism evidence="12 13">
    <name type="scientific">Sphaerisporangium siamense</name>
    <dbReference type="NCBI Taxonomy" id="795645"/>
    <lineage>
        <taxon>Bacteria</taxon>
        <taxon>Bacillati</taxon>
        <taxon>Actinomycetota</taxon>
        <taxon>Actinomycetes</taxon>
        <taxon>Streptosporangiales</taxon>
        <taxon>Streptosporangiaceae</taxon>
        <taxon>Sphaerisporangium</taxon>
    </lineage>
</organism>
<evidence type="ECO:0000256" key="9">
    <source>
        <dbReference type="ARBA" id="ARBA00023125"/>
    </source>
</evidence>
<evidence type="ECO:0000256" key="6">
    <source>
        <dbReference type="ARBA" id="ARBA00022833"/>
    </source>
</evidence>
<keyword evidence="10" id="KW-0804">Transcription</keyword>
<dbReference type="SUPFAM" id="SSF46785">
    <property type="entry name" value="Winged helix' DNA-binding domain"/>
    <property type="match status" value="1"/>
</dbReference>
<dbReference type="CDD" id="cd07153">
    <property type="entry name" value="Fur_like"/>
    <property type="match status" value="1"/>
</dbReference>